<reference evidence="4 7" key="3">
    <citation type="submission" date="2023-04" db="EMBL/GenBank/DDBJ databases">
        <title>Acinetobacter johnsonii isolate AYTCM encoding NDM-1, OXA-58 and PER-1.</title>
        <authorList>
            <person name="Tian C."/>
            <person name="Wang S."/>
            <person name="Fan X."/>
            <person name="Xia D."/>
        </authorList>
    </citation>
    <scope>NUCLEOTIDE SEQUENCE [LARGE SCALE GENOMIC DNA]</scope>
    <source>
        <strain evidence="4 7">AYTCM</strain>
    </source>
</reference>
<dbReference type="EMBL" id="UFRV01000006">
    <property type="protein sequence ID" value="SUT93235.1"/>
    <property type="molecule type" value="Genomic_DNA"/>
</dbReference>
<dbReference type="RefSeq" id="WP_004692097.1">
    <property type="nucleotide sequence ID" value="NZ_BBTB01000089.1"/>
</dbReference>
<evidence type="ECO:0000256" key="1">
    <source>
        <dbReference type="SAM" id="Coils"/>
    </source>
</evidence>
<evidence type="ECO:0000313" key="4">
    <source>
        <dbReference type="EMBL" id="WMG17792.1"/>
    </source>
</evidence>
<keyword evidence="7" id="KW-1185">Reference proteome</keyword>
<name>A0A380TYE7_ACIJO</name>
<evidence type="ECO:0000313" key="7">
    <source>
        <dbReference type="Proteomes" id="UP001244586"/>
    </source>
</evidence>
<dbReference type="Proteomes" id="UP001244586">
    <property type="component" value="Chromosome"/>
</dbReference>
<evidence type="ECO:0000313" key="3">
    <source>
        <dbReference type="EMBL" id="SUT93235.1"/>
    </source>
</evidence>
<evidence type="ECO:0000313" key="6">
    <source>
        <dbReference type="Proteomes" id="UP000595107"/>
    </source>
</evidence>
<dbReference type="Proteomes" id="UP000254227">
    <property type="component" value="Unassembled WGS sequence"/>
</dbReference>
<dbReference type="EMBL" id="CP121776">
    <property type="protein sequence ID" value="WMG17792.1"/>
    <property type="molecule type" value="Genomic_DNA"/>
</dbReference>
<dbReference type="Proteomes" id="UP000595107">
    <property type="component" value="Chromosome"/>
</dbReference>
<evidence type="ECO:0000313" key="5">
    <source>
        <dbReference type="Proteomes" id="UP000254227"/>
    </source>
</evidence>
<dbReference type="EMBL" id="CP065666">
    <property type="protein sequence ID" value="QPS05478.1"/>
    <property type="molecule type" value="Genomic_DNA"/>
</dbReference>
<accession>A0A380TYE7</accession>
<protein>
    <submittedName>
        <fullName evidence="3">Uncharacterized protein</fullName>
    </submittedName>
</protein>
<reference evidence="3 5" key="1">
    <citation type="submission" date="2018-06" db="EMBL/GenBank/DDBJ databases">
        <authorList>
            <consortium name="Pathogen Informatics"/>
            <person name="Doyle S."/>
        </authorList>
    </citation>
    <scope>NUCLEOTIDE SEQUENCE [LARGE SCALE GENOMIC DNA]</scope>
    <source>
        <strain evidence="3 5">NCTC10308</strain>
    </source>
</reference>
<proteinExistence type="predicted"/>
<organism evidence="3 5">
    <name type="scientific">Acinetobacter johnsonii</name>
    <dbReference type="NCBI Taxonomy" id="40214"/>
    <lineage>
        <taxon>Bacteria</taxon>
        <taxon>Pseudomonadati</taxon>
        <taxon>Pseudomonadota</taxon>
        <taxon>Gammaproteobacteria</taxon>
        <taxon>Moraxellales</taxon>
        <taxon>Moraxellaceae</taxon>
        <taxon>Acinetobacter</taxon>
    </lineage>
</organism>
<gene>
    <name evidence="2" type="ORF">I6G67_08630</name>
    <name evidence="3" type="ORF">NCTC10308_01013</name>
    <name evidence="4" type="ORF">QBJ73_15680</name>
</gene>
<sequence length="168" mass="20351">MSKYTLPFYSDFFHILLNYEIIEWRANDFIKAIFNDRQFVKLSEKQSIYRGLNILVKCNFLLTVRDEDNRNIFRYSESSYLKSYRNVEKVKKVKEALIEEQKSLENALERRKIEKVFIENIITKNPDLQCFFDKYENVISKELKELENKNSFIVNIFNDIEKDQLESF</sequence>
<keyword evidence="1" id="KW-0175">Coiled coil</keyword>
<feature type="coiled-coil region" evidence="1">
    <location>
        <begin position="87"/>
        <end position="114"/>
    </location>
</feature>
<dbReference type="AlphaFoldDB" id="A0A380TYE7"/>
<reference evidence="2 6" key="2">
    <citation type="submission" date="2020-12" db="EMBL/GenBank/DDBJ databases">
        <title>FDA dAtabase for Regulatory Grade micrObial Sequences (FDA-ARGOS): Supporting development and validation of Infectious Disease Dx tests.</title>
        <authorList>
            <person name="Sproer C."/>
            <person name="Gronow S."/>
            <person name="Severitt S."/>
            <person name="Schroder I."/>
            <person name="Tallon L."/>
            <person name="Sadzewicz L."/>
            <person name="Zhao X."/>
            <person name="Boylan J."/>
            <person name="Ott S."/>
            <person name="Bowen H."/>
            <person name="Vavikolanu K."/>
            <person name="Mehta A."/>
            <person name="Aluvathingal J."/>
            <person name="Nadendla S."/>
            <person name="Lowell S."/>
            <person name="Myers T."/>
            <person name="Yan Y."/>
            <person name="Sichtig H."/>
        </authorList>
    </citation>
    <scope>NUCLEOTIDE SEQUENCE [LARGE SCALE GENOMIC DNA]</scope>
    <source>
        <strain evidence="2 6">FDAARGOS_910</strain>
    </source>
</reference>
<evidence type="ECO:0000313" key="2">
    <source>
        <dbReference type="EMBL" id="QPS05478.1"/>
    </source>
</evidence>